<reference evidence="2" key="1">
    <citation type="submission" date="2022-11" db="UniProtKB">
        <authorList>
            <consortium name="WormBaseParasite"/>
        </authorList>
    </citation>
    <scope>IDENTIFICATION</scope>
</reference>
<dbReference type="Proteomes" id="UP000887576">
    <property type="component" value="Unplaced"/>
</dbReference>
<evidence type="ECO:0000313" key="2">
    <source>
        <dbReference type="WBParaSite" id="JU765_v2.g5313.t1"/>
    </source>
</evidence>
<evidence type="ECO:0000313" key="1">
    <source>
        <dbReference type="Proteomes" id="UP000887576"/>
    </source>
</evidence>
<protein>
    <submittedName>
        <fullName evidence="2">Hexosyltransferase</fullName>
    </submittedName>
</protein>
<accession>A0AC34RC74</accession>
<name>A0AC34RC74_9BILA</name>
<sequence>MMMWKVLNCPKADFFFRTNDDSIVNTLNLKYFTDYEKKQPLQKESKKIYGRLFKELLVCRETKYKWYVSEADFNETVYPDFCDGGACIYTNNAMRAIIEKMPETRYFWVDDVLYGGILAQKGNVTLIDRWDLFRHLSNDDYLKYKAGRYSWMNFVSLHVDFIDSLLP</sequence>
<dbReference type="WBParaSite" id="JU765_v2.g5313.t1">
    <property type="protein sequence ID" value="JU765_v2.g5313.t1"/>
    <property type="gene ID" value="JU765_v2.g5313"/>
</dbReference>
<proteinExistence type="predicted"/>
<organism evidence="1 2">
    <name type="scientific">Panagrolaimus sp. JU765</name>
    <dbReference type="NCBI Taxonomy" id="591449"/>
    <lineage>
        <taxon>Eukaryota</taxon>
        <taxon>Metazoa</taxon>
        <taxon>Ecdysozoa</taxon>
        <taxon>Nematoda</taxon>
        <taxon>Chromadorea</taxon>
        <taxon>Rhabditida</taxon>
        <taxon>Tylenchina</taxon>
        <taxon>Panagrolaimomorpha</taxon>
        <taxon>Panagrolaimoidea</taxon>
        <taxon>Panagrolaimidae</taxon>
        <taxon>Panagrolaimus</taxon>
    </lineage>
</organism>